<dbReference type="AlphaFoldDB" id="A0A5B0P0Q7"/>
<name>A0A5B0P0Q7_PUCGR</name>
<proteinExistence type="predicted"/>
<sequence length="124" mass="14223">MKMKKKSLLLSSSKQESPAESIYFNLQAAQRDEDYPPRWGEKEMQSRIRQKSLLKSTVTNTGGKYIEVQTARRALQILSAAAASTCRTAFFFQKAFSFSFFFPFGIRIKYGGGYYHFAMGRCIF</sequence>
<protein>
    <submittedName>
        <fullName evidence="1">Uncharacterized protein</fullName>
    </submittedName>
</protein>
<reference evidence="1 2" key="1">
    <citation type="submission" date="2019-05" db="EMBL/GenBank/DDBJ databases">
        <title>Emergence of the Ug99 lineage of the wheat stem rust pathogen through somatic hybridization.</title>
        <authorList>
            <person name="Li F."/>
            <person name="Upadhyaya N.M."/>
            <person name="Sperschneider J."/>
            <person name="Matny O."/>
            <person name="Nguyen-Phuc H."/>
            <person name="Mago R."/>
            <person name="Raley C."/>
            <person name="Miller M.E."/>
            <person name="Silverstein K.A.T."/>
            <person name="Henningsen E."/>
            <person name="Hirsch C.D."/>
            <person name="Visser B."/>
            <person name="Pretorius Z.A."/>
            <person name="Steffenson B.J."/>
            <person name="Schwessinger B."/>
            <person name="Dodds P.N."/>
            <person name="Figueroa M."/>
        </authorList>
    </citation>
    <scope>NUCLEOTIDE SEQUENCE [LARGE SCALE GENOMIC DNA]</scope>
    <source>
        <strain evidence="1">21-0</strain>
    </source>
</reference>
<dbReference type="EMBL" id="VSWC01000079">
    <property type="protein sequence ID" value="KAA1095137.1"/>
    <property type="molecule type" value="Genomic_DNA"/>
</dbReference>
<organism evidence="1 2">
    <name type="scientific">Puccinia graminis f. sp. tritici</name>
    <dbReference type="NCBI Taxonomy" id="56615"/>
    <lineage>
        <taxon>Eukaryota</taxon>
        <taxon>Fungi</taxon>
        <taxon>Dikarya</taxon>
        <taxon>Basidiomycota</taxon>
        <taxon>Pucciniomycotina</taxon>
        <taxon>Pucciniomycetes</taxon>
        <taxon>Pucciniales</taxon>
        <taxon>Pucciniaceae</taxon>
        <taxon>Puccinia</taxon>
    </lineage>
</organism>
<keyword evidence="2" id="KW-1185">Reference proteome</keyword>
<evidence type="ECO:0000313" key="1">
    <source>
        <dbReference type="EMBL" id="KAA1095137.1"/>
    </source>
</evidence>
<comment type="caution">
    <text evidence="1">The sequence shown here is derived from an EMBL/GenBank/DDBJ whole genome shotgun (WGS) entry which is preliminary data.</text>
</comment>
<accession>A0A5B0P0Q7</accession>
<evidence type="ECO:0000313" key="2">
    <source>
        <dbReference type="Proteomes" id="UP000324748"/>
    </source>
</evidence>
<gene>
    <name evidence="1" type="ORF">PGT21_036024</name>
</gene>
<dbReference type="Proteomes" id="UP000324748">
    <property type="component" value="Unassembled WGS sequence"/>
</dbReference>